<dbReference type="SUPFAM" id="SSF82114">
    <property type="entry name" value="Riboflavin kinase-like"/>
    <property type="match status" value="1"/>
</dbReference>
<evidence type="ECO:0000313" key="17">
    <source>
        <dbReference type="Proteomes" id="UP000757900"/>
    </source>
</evidence>
<dbReference type="PIRSF" id="PIRSF004491">
    <property type="entry name" value="FAD_Synth"/>
    <property type="match status" value="1"/>
</dbReference>
<protein>
    <recommendedName>
        <fullName evidence="14">Riboflavin biosynthesis protein</fullName>
    </recommendedName>
    <domain>
        <recommendedName>
            <fullName evidence="14">Riboflavin kinase</fullName>
            <ecNumber evidence="14">2.7.1.26</ecNumber>
        </recommendedName>
        <alternativeName>
            <fullName evidence="14">Flavokinase</fullName>
        </alternativeName>
    </domain>
    <domain>
        <recommendedName>
            <fullName evidence="14">FMN adenylyltransferase</fullName>
            <ecNumber evidence="14">2.7.7.2</ecNumber>
        </recommendedName>
        <alternativeName>
            <fullName evidence="14">FAD pyrophosphorylase</fullName>
        </alternativeName>
        <alternativeName>
            <fullName evidence="14">FAD synthase</fullName>
        </alternativeName>
    </domain>
</protein>
<dbReference type="Gene3D" id="3.40.50.620">
    <property type="entry name" value="HUPs"/>
    <property type="match status" value="1"/>
</dbReference>
<dbReference type="GO" id="GO:0005524">
    <property type="term" value="F:ATP binding"/>
    <property type="evidence" value="ECO:0007669"/>
    <property type="project" value="UniProtKB-UniRule"/>
</dbReference>
<dbReference type="PANTHER" id="PTHR22749">
    <property type="entry name" value="RIBOFLAVIN KINASE/FMN ADENYLYLTRANSFERASE"/>
    <property type="match status" value="1"/>
</dbReference>
<dbReference type="InterPro" id="IPR023465">
    <property type="entry name" value="Riboflavin_kinase_dom_sf"/>
</dbReference>
<evidence type="ECO:0000256" key="11">
    <source>
        <dbReference type="ARBA" id="ARBA00023268"/>
    </source>
</evidence>
<keyword evidence="10 14" id="KW-0067">ATP-binding</keyword>
<dbReference type="InterPro" id="IPR002606">
    <property type="entry name" value="Riboflavin_kinase_bac"/>
</dbReference>
<keyword evidence="4 14" id="KW-0288">FMN</keyword>
<evidence type="ECO:0000256" key="7">
    <source>
        <dbReference type="ARBA" id="ARBA00022741"/>
    </source>
</evidence>
<dbReference type="GO" id="GO:0003919">
    <property type="term" value="F:FMN adenylyltransferase activity"/>
    <property type="evidence" value="ECO:0007669"/>
    <property type="project" value="UniProtKB-UniRule"/>
</dbReference>
<evidence type="ECO:0000313" key="16">
    <source>
        <dbReference type="EMBL" id="MBF0935118.1"/>
    </source>
</evidence>
<dbReference type="EC" id="2.7.7.2" evidence="14"/>
<evidence type="ECO:0000256" key="2">
    <source>
        <dbReference type="ARBA" id="ARBA00005201"/>
    </source>
</evidence>
<comment type="catalytic activity">
    <reaction evidence="13 14">
        <text>FMN + ATP + H(+) = FAD + diphosphate</text>
        <dbReference type="Rhea" id="RHEA:17237"/>
        <dbReference type="ChEBI" id="CHEBI:15378"/>
        <dbReference type="ChEBI" id="CHEBI:30616"/>
        <dbReference type="ChEBI" id="CHEBI:33019"/>
        <dbReference type="ChEBI" id="CHEBI:57692"/>
        <dbReference type="ChEBI" id="CHEBI:58210"/>
        <dbReference type="EC" id="2.7.7.2"/>
    </reaction>
</comment>
<dbReference type="FunFam" id="3.40.50.620:FF:000021">
    <property type="entry name" value="Riboflavin biosynthesis protein"/>
    <property type="match status" value="1"/>
</dbReference>
<comment type="similarity">
    <text evidence="14">Belongs to the ribF family.</text>
</comment>
<keyword evidence="6 14" id="KW-0548">Nucleotidyltransferase</keyword>
<dbReference type="SUPFAM" id="SSF52374">
    <property type="entry name" value="Nucleotidylyl transferase"/>
    <property type="match status" value="1"/>
</dbReference>
<dbReference type="NCBIfam" id="TIGR00083">
    <property type="entry name" value="ribF"/>
    <property type="match status" value="1"/>
</dbReference>
<comment type="caution">
    <text evidence="16">The sequence shown here is derived from an EMBL/GenBank/DDBJ whole genome shotgun (WGS) entry which is preliminary data.</text>
</comment>
<name>A0A929QSV0_ABIDE</name>
<dbReference type="GO" id="GO:0008531">
    <property type="term" value="F:riboflavin kinase activity"/>
    <property type="evidence" value="ECO:0007669"/>
    <property type="project" value="UniProtKB-UniRule"/>
</dbReference>
<evidence type="ECO:0000259" key="15">
    <source>
        <dbReference type="SMART" id="SM00904"/>
    </source>
</evidence>
<dbReference type="Gene3D" id="2.40.30.30">
    <property type="entry name" value="Riboflavin kinase-like"/>
    <property type="match status" value="1"/>
</dbReference>
<dbReference type="PANTHER" id="PTHR22749:SF6">
    <property type="entry name" value="RIBOFLAVIN KINASE"/>
    <property type="match status" value="1"/>
</dbReference>
<evidence type="ECO:0000256" key="13">
    <source>
        <dbReference type="ARBA" id="ARBA00049494"/>
    </source>
</evidence>
<dbReference type="Proteomes" id="UP000757900">
    <property type="component" value="Unassembled WGS sequence"/>
</dbReference>
<evidence type="ECO:0000256" key="1">
    <source>
        <dbReference type="ARBA" id="ARBA00004726"/>
    </source>
</evidence>
<evidence type="ECO:0000256" key="10">
    <source>
        <dbReference type="ARBA" id="ARBA00022840"/>
    </source>
</evidence>
<dbReference type="InterPro" id="IPR015865">
    <property type="entry name" value="Riboflavin_kinase_bac/euk"/>
</dbReference>
<dbReference type="InterPro" id="IPR015864">
    <property type="entry name" value="FAD_synthase"/>
</dbReference>
<dbReference type="EC" id="2.7.1.26" evidence="14"/>
<dbReference type="GO" id="GO:0009398">
    <property type="term" value="P:FMN biosynthetic process"/>
    <property type="evidence" value="ECO:0007669"/>
    <property type="project" value="UniProtKB-UniRule"/>
</dbReference>
<evidence type="ECO:0000256" key="5">
    <source>
        <dbReference type="ARBA" id="ARBA00022679"/>
    </source>
</evidence>
<gene>
    <name evidence="16" type="primary">ribF</name>
    <name evidence="16" type="ORF">HXK00_05685</name>
</gene>
<evidence type="ECO:0000256" key="12">
    <source>
        <dbReference type="ARBA" id="ARBA00047880"/>
    </source>
</evidence>
<evidence type="ECO:0000256" key="14">
    <source>
        <dbReference type="PIRNR" id="PIRNR004491"/>
    </source>
</evidence>
<organism evidence="16 17">
    <name type="scientific">Abiotrophia defectiva</name>
    <name type="common">Streptococcus defectivus</name>
    <dbReference type="NCBI Taxonomy" id="46125"/>
    <lineage>
        <taxon>Bacteria</taxon>
        <taxon>Bacillati</taxon>
        <taxon>Bacillota</taxon>
        <taxon>Bacilli</taxon>
        <taxon>Lactobacillales</taxon>
        <taxon>Aerococcaceae</taxon>
        <taxon>Abiotrophia</taxon>
    </lineage>
</organism>
<dbReference type="EMBL" id="JABZFV010000133">
    <property type="protein sequence ID" value="MBF0935118.1"/>
    <property type="molecule type" value="Genomic_DNA"/>
</dbReference>
<evidence type="ECO:0000256" key="6">
    <source>
        <dbReference type="ARBA" id="ARBA00022695"/>
    </source>
</evidence>
<evidence type="ECO:0000256" key="8">
    <source>
        <dbReference type="ARBA" id="ARBA00022777"/>
    </source>
</evidence>
<dbReference type="CDD" id="cd02064">
    <property type="entry name" value="FAD_synthetase_N"/>
    <property type="match status" value="1"/>
</dbReference>
<dbReference type="Pfam" id="PF06574">
    <property type="entry name" value="FAD_syn"/>
    <property type="match status" value="1"/>
</dbReference>
<dbReference type="AlphaFoldDB" id="A0A929QSV0"/>
<keyword evidence="8 14" id="KW-0418">Kinase</keyword>
<feature type="domain" description="Riboflavin kinase" evidence="15">
    <location>
        <begin position="184"/>
        <end position="309"/>
    </location>
</feature>
<keyword evidence="9 14" id="KW-0274">FAD</keyword>
<comment type="pathway">
    <text evidence="2 14">Cofactor biosynthesis; FMN biosynthesis; FMN from riboflavin (ATP route): step 1/1.</text>
</comment>
<evidence type="ECO:0000256" key="4">
    <source>
        <dbReference type="ARBA" id="ARBA00022643"/>
    </source>
</evidence>
<dbReference type="InterPro" id="IPR014729">
    <property type="entry name" value="Rossmann-like_a/b/a_fold"/>
</dbReference>
<dbReference type="GO" id="GO:0006747">
    <property type="term" value="P:FAD biosynthetic process"/>
    <property type="evidence" value="ECO:0007669"/>
    <property type="project" value="UniProtKB-UniRule"/>
</dbReference>
<dbReference type="InterPro" id="IPR023468">
    <property type="entry name" value="Riboflavin_kinase"/>
</dbReference>
<comment type="catalytic activity">
    <reaction evidence="12 14">
        <text>riboflavin + ATP = FMN + ADP + H(+)</text>
        <dbReference type="Rhea" id="RHEA:14357"/>
        <dbReference type="ChEBI" id="CHEBI:15378"/>
        <dbReference type="ChEBI" id="CHEBI:30616"/>
        <dbReference type="ChEBI" id="CHEBI:57986"/>
        <dbReference type="ChEBI" id="CHEBI:58210"/>
        <dbReference type="ChEBI" id="CHEBI:456216"/>
        <dbReference type="EC" id="2.7.1.26"/>
    </reaction>
</comment>
<sequence length="315" mass="35245">MEIIRIHHPNIPQLKGPIVLVLGFFDGVHRGHQAVIQAGRRQADRLGLPLAVMTFNQHPKIVYSRLTAAEMDYLSDLDRKMDLLEANQVDIVFLVDFTYPFGSQSPQAFVENYIVGLKAQVVVAGFDYTYGPKEEANMSTLPQHAAGRFQIIEVPELVLNQEKIGSTPIRELLLEGKIDEANLALGYVYETSGVVVHGEKRGRTIGFPTANIRPQAGQVQPGPGIYVVEIQVNGIWHQGMASIGYNVTFDTDTGLTCEVHIFNFNQLIYGETVKVRWHHYLRGEVKFESVQGLIQQLQTDQAASQAYFQQIKKEG</sequence>
<keyword evidence="11" id="KW-0511">Multifunctional enzyme</keyword>
<keyword evidence="5 14" id="KW-0808">Transferase</keyword>
<dbReference type="GO" id="GO:0009231">
    <property type="term" value="P:riboflavin biosynthetic process"/>
    <property type="evidence" value="ECO:0007669"/>
    <property type="project" value="InterPro"/>
</dbReference>
<accession>A0A929QSV0</accession>
<keyword evidence="7 14" id="KW-0547">Nucleotide-binding</keyword>
<evidence type="ECO:0000256" key="9">
    <source>
        <dbReference type="ARBA" id="ARBA00022827"/>
    </source>
</evidence>
<proteinExistence type="inferred from homology"/>
<dbReference type="Pfam" id="PF01687">
    <property type="entry name" value="Flavokinase"/>
    <property type="match status" value="1"/>
</dbReference>
<evidence type="ECO:0000256" key="3">
    <source>
        <dbReference type="ARBA" id="ARBA00022630"/>
    </source>
</evidence>
<reference evidence="16" key="1">
    <citation type="submission" date="2020-04" db="EMBL/GenBank/DDBJ databases">
        <title>Deep metagenomics examines the oral microbiome during advanced dental caries in children, revealing novel taxa and co-occurrences with host molecules.</title>
        <authorList>
            <person name="Baker J.L."/>
            <person name="Morton J.T."/>
            <person name="Dinis M."/>
            <person name="Alvarez R."/>
            <person name="Tran N.C."/>
            <person name="Knight R."/>
            <person name="Edlund A."/>
        </authorList>
    </citation>
    <scope>NUCLEOTIDE SEQUENCE</scope>
    <source>
        <strain evidence="16">JCVI_23_bin.16</strain>
    </source>
</reference>
<keyword evidence="3 14" id="KW-0285">Flavoprotein</keyword>
<comment type="pathway">
    <text evidence="1 14">Cofactor biosynthesis; FAD biosynthesis; FAD from FMN: step 1/1.</text>
</comment>
<dbReference type="SMART" id="SM00904">
    <property type="entry name" value="Flavokinase"/>
    <property type="match status" value="1"/>
</dbReference>